<dbReference type="InterPro" id="IPR004675">
    <property type="entry name" value="AhpD_core"/>
</dbReference>
<dbReference type="Pfam" id="PF02627">
    <property type="entry name" value="CMD"/>
    <property type="match status" value="1"/>
</dbReference>
<evidence type="ECO:0000259" key="1">
    <source>
        <dbReference type="Pfam" id="PF02627"/>
    </source>
</evidence>
<keyword evidence="3" id="KW-1185">Reference proteome</keyword>
<dbReference type="RefSeq" id="WP_371839087.1">
    <property type="nucleotide sequence ID" value="NZ_JBGMEK010000022.1"/>
</dbReference>
<evidence type="ECO:0000313" key="2">
    <source>
        <dbReference type="EMBL" id="MFA0811525.1"/>
    </source>
</evidence>
<dbReference type="EMBL" id="JBGMEK010000022">
    <property type="protein sequence ID" value="MFA0811525.1"/>
    <property type="molecule type" value="Genomic_DNA"/>
</dbReference>
<dbReference type="InterPro" id="IPR003779">
    <property type="entry name" value="CMD-like"/>
</dbReference>
<proteinExistence type="predicted"/>
<dbReference type="Gene3D" id="1.20.1290.10">
    <property type="entry name" value="AhpD-like"/>
    <property type="match status" value="1"/>
</dbReference>
<protein>
    <submittedName>
        <fullName evidence="2">Carboxymuconolactone decarboxylase family protein</fullName>
    </submittedName>
</protein>
<dbReference type="PANTHER" id="PTHR35446:SF2">
    <property type="entry name" value="CARBOXYMUCONOLACTONE DECARBOXYLASE-LIKE DOMAIN-CONTAINING PROTEIN"/>
    <property type="match status" value="1"/>
</dbReference>
<sequence>MSNFSFLRPEASPQEIFGHLHDSGPSILRTFESAMRGPSELSPGERELIAVFISSINRCRYCYLSHAEVARAYGEADDLIEAALSGVISQFPKKLQVIFSLAKKVTLNAHSISRNDIESFVVGGWKEQTALDVIFVVSCFSLINCLVSAAGIEPLSHQGNVEAGQFLAQNGYYQERQ</sequence>
<comment type="caution">
    <text evidence="2">The sequence shown here is derived from an EMBL/GenBank/DDBJ whole genome shotgun (WGS) entry which is preliminary data.</text>
</comment>
<dbReference type="Proteomes" id="UP001569428">
    <property type="component" value="Unassembled WGS sequence"/>
</dbReference>
<reference evidence="2 3" key="1">
    <citation type="submission" date="2024-08" db="EMBL/GenBank/DDBJ databases">
        <authorList>
            <person name="Ishaq N."/>
        </authorList>
    </citation>
    <scope>NUCLEOTIDE SEQUENCE [LARGE SCALE GENOMIC DNA]</scope>
    <source>
        <strain evidence="2 3">DSM 18651</strain>
    </source>
</reference>
<dbReference type="SUPFAM" id="SSF69118">
    <property type="entry name" value="AhpD-like"/>
    <property type="match status" value="1"/>
</dbReference>
<gene>
    <name evidence="2" type="ORF">ACCI49_11405</name>
</gene>
<accession>A0ABV4P1D8</accession>
<dbReference type="PANTHER" id="PTHR35446">
    <property type="entry name" value="SI:CH211-175M2.5"/>
    <property type="match status" value="1"/>
</dbReference>
<organism evidence="2 3">
    <name type="scientific">Microbulbifer epialgicus</name>
    <dbReference type="NCBI Taxonomy" id="393907"/>
    <lineage>
        <taxon>Bacteria</taxon>
        <taxon>Pseudomonadati</taxon>
        <taxon>Pseudomonadota</taxon>
        <taxon>Gammaproteobacteria</taxon>
        <taxon>Cellvibrionales</taxon>
        <taxon>Microbulbiferaceae</taxon>
        <taxon>Microbulbifer</taxon>
    </lineage>
</organism>
<dbReference type="NCBIfam" id="TIGR00778">
    <property type="entry name" value="ahpD_dom"/>
    <property type="match status" value="1"/>
</dbReference>
<evidence type="ECO:0000313" key="3">
    <source>
        <dbReference type="Proteomes" id="UP001569428"/>
    </source>
</evidence>
<feature type="domain" description="Carboxymuconolactone decarboxylase-like" evidence="1">
    <location>
        <begin position="30"/>
        <end position="85"/>
    </location>
</feature>
<dbReference type="InterPro" id="IPR029032">
    <property type="entry name" value="AhpD-like"/>
</dbReference>
<name>A0ABV4P1D8_9GAMM</name>